<dbReference type="Gene3D" id="3.30.110.60">
    <property type="entry name" value="YhbY-like"/>
    <property type="match status" value="1"/>
</dbReference>
<protein>
    <submittedName>
        <fullName evidence="4">RNA-binding protein</fullName>
    </submittedName>
</protein>
<evidence type="ECO:0000313" key="4">
    <source>
        <dbReference type="EMBL" id="SDG47369.1"/>
    </source>
</evidence>
<dbReference type="InterPro" id="IPR001890">
    <property type="entry name" value="RNA-binding_CRM"/>
</dbReference>
<organism evidence="4 5">
    <name type="scientific">Facklamia miroungae</name>
    <dbReference type="NCBI Taxonomy" id="120956"/>
    <lineage>
        <taxon>Bacteria</taxon>
        <taxon>Bacillati</taxon>
        <taxon>Bacillota</taxon>
        <taxon>Bacilli</taxon>
        <taxon>Lactobacillales</taxon>
        <taxon>Aerococcaceae</taxon>
        <taxon>Facklamia</taxon>
    </lineage>
</organism>
<dbReference type="SMART" id="SM01103">
    <property type="entry name" value="CRS1_YhbY"/>
    <property type="match status" value="1"/>
</dbReference>
<reference evidence="4 5" key="1">
    <citation type="submission" date="2016-10" db="EMBL/GenBank/DDBJ databases">
        <authorList>
            <person name="de Groot N.N."/>
        </authorList>
    </citation>
    <scope>NUCLEOTIDE SEQUENCE [LARGE SCALE GENOMIC DNA]</scope>
    <source>
        <strain evidence="4 5">ATCC BAA-466</strain>
    </source>
</reference>
<dbReference type="InterPro" id="IPR035920">
    <property type="entry name" value="YhbY-like_sf"/>
</dbReference>
<dbReference type="PANTHER" id="PTHR40065:SF3">
    <property type="entry name" value="RNA-BINDING PROTEIN YHBY"/>
    <property type="match status" value="1"/>
</dbReference>
<dbReference type="SUPFAM" id="SSF75471">
    <property type="entry name" value="YhbY-like"/>
    <property type="match status" value="1"/>
</dbReference>
<dbReference type="InterPro" id="IPR051925">
    <property type="entry name" value="RNA-binding_domain"/>
</dbReference>
<dbReference type="OrthoDB" id="9797519at2"/>
<sequence>MTVLNKKQIKFLRKKAQKEKPIFQVGKLGVTDVFIQQVNEAIEKRELVKFNILQNSDEEINQAAEQIAESIDAVIIQTVGHTAILYRPSRKEKYQRLSEEIANIQ</sequence>
<dbReference type="Pfam" id="PF01985">
    <property type="entry name" value="CRS1_YhbY"/>
    <property type="match status" value="1"/>
</dbReference>
<dbReference type="PANTHER" id="PTHR40065">
    <property type="entry name" value="RNA-BINDING PROTEIN YHBY"/>
    <property type="match status" value="1"/>
</dbReference>
<keyword evidence="1 2" id="KW-0694">RNA-binding</keyword>
<dbReference type="EMBL" id="FNCK01000010">
    <property type="protein sequence ID" value="SDG47369.1"/>
    <property type="molecule type" value="Genomic_DNA"/>
</dbReference>
<name>A0A1G7UJV3_9LACT</name>
<dbReference type="RefSeq" id="WP_090290341.1">
    <property type="nucleotide sequence ID" value="NZ_FNCK01000010.1"/>
</dbReference>
<evidence type="ECO:0000313" key="5">
    <source>
        <dbReference type="Proteomes" id="UP000199708"/>
    </source>
</evidence>
<dbReference type="InterPro" id="IPR017924">
    <property type="entry name" value="RNA-binding_YhbY"/>
</dbReference>
<dbReference type="Proteomes" id="UP000199708">
    <property type="component" value="Unassembled WGS sequence"/>
</dbReference>
<accession>A0A1G7UJV3</accession>
<dbReference type="GO" id="GO:0003723">
    <property type="term" value="F:RNA binding"/>
    <property type="evidence" value="ECO:0007669"/>
    <property type="project" value="UniProtKB-UniRule"/>
</dbReference>
<evidence type="ECO:0000256" key="2">
    <source>
        <dbReference type="PROSITE-ProRule" id="PRU00626"/>
    </source>
</evidence>
<evidence type="ECO:0000256" key="1">
    <source>
        <dbReference type="ARBA" id="ARBA00022884"/>
    </source>
</evidence>
<evidence type="ECO:0000259" key="3">
    <source>
        <dbReference type="PROSITE" id="PS51295"/>
    </source>
</evidence>
<dbReference type="PROSITE" id="PS51295">
    <property type="entry name" value="CRM"/>
    <property type="match status" value="1"/>
</dbReference>
<feature type="domain" description="CRM" evidence="3">
    <location>
        <begin position="2"/>
        <end position="98"/>
    </location>
</feature>
<gene>
    <name evidence="4" type="ORF">SAMN05421791_11033</name>
</gene>
<dbReference type="AlphaFoldDB" id="A0A1G7UJV3"/>
<proteinExistence type="predicted"/>
<dbReference type="NCBIfam" id="TIGR00253">
    <property type="entry name" value="RNA_bind_YhbY"/>
    <property type="match status" value="1"/>
</dbReference>
<keyword evidence="5" id="KW-1185">Reference proteome</keyword>
<dbReference type="STRING" id="120956.SAMN05421791_11033"/>